<gene>
    <name evidence="2" type="ORF">PSFLO_07170</name>
</gene>
<proteinExistence type="predicted"/>
<dbReference type="Proteomes" id="UP000323386">
    <property type="component" value="Unassembled WGS sequence"/>
</dbReference>
<dbReference type="EMBL" id="OOIP01000030">
    <property type="protein sequence ID" value="SPO41688.1"/>
    <property type="molecule type" value="Genomic_DNA"/>
</dbReference>
<accession>A0A5C3FBC5</accession>
<sequence>MGPNKARTIWDAGGRSAVDDGGGRSACVSLVYTTTSPSACLLCELLYPASARRQADFQRTHGHTTESEAADRPGQARPGQAGWRAFAQVQSVASLDLRLFSLQEVGSDDVLYACMRAAPL</sequence>
<organism evidence="2 3">
    <name type="scientific">Pseudozyma flocculosa</name>
    <dbReference type="NCBI Taxonomy" id="84751"/>
    <lineage>
        <taxon>Eukaryota</taxon>
        <taxon>Fungi</taxon>
        <taxon>Dikarya</taxon>
        <taxon>Basidiomycota</taxon>
        <taxon>Ustilaginomycotina</taxon>
        <taxon>Ustilaginomycetes</taxon>
        <taxon>Ustilaginales</taxon>
        <taxon>Ustilaginaceae</taxon>
        <taxon>Pseudozyma</taxon>
    </lineage>
</organism>
<name>A0A5C3FBC5_9BASI</name>
<protein>
    <submittedName>
        <fullName evidence="2">Uncharacterized protein</fullName>
    </submittedName>
</protein>
<reference evidence="2 3" key="1">
    <citation type="submission" date="2018-03" db="EMBL/GenBank/DDBJ databases">
        <authorList>
            <person name="Guldener U."/>
        </authorList>
    </citation>
    <scope>NUCLEOTIDE SEQUENCE [LARGE SCALE GENOMIC DNA]</scope>
    <source>
        <strain evidence="2 3">DAOM196992</strain>
    </source>
</reference>
<feature type="region of interest" description="Disordered" evidence="1">
    <location>
        <begin position="56"/>
        <end position="81"/>
    </location>
</feature>
<feature type="compositionally biased region" description="Basic and acidic residues" evidence="1">
    <location>
        <begin position="56"/>
        <end position="71"/>
    </location>
</feature>
<dbReference type="AlphaFoldDB" id="A0A5C3FBC5"/>
<keyword evidence="3" id="KW-1185">Reference proteome</keyword>
<evidence type="ECO:0000313" key="2">
    <source>
        <dbReference type="EMBL" id="SPO41688.1"/>
    </source>
</evidence>
<evidence type="ECO:0000256" key="1">
    <source>
        <dbReference type="SAM" id="MobiDB-lite"/>
    </source>
</evidence>
<evidence type="ECO:0000313" key="3">
    <source>
        <dbReference type="Proteomes" id="UP000323386"/>
    </source>
</evidence>